<evidence type="ECO:0000256" key="3">
    <source>
        <dbReference type="ARBA" id="ARBA00022833"/>
    </source>
</evidence>
<keyword evidence="1" id="KW-0479">Metal-binding</keyword>
<evidence type="ECO:0000313" key="7">
    <source>
        <dbReference type="Proteomes" id="UP000320762"/>
    </source>
</evidence>
<dbReference type="AlphaFoldDB" id="A0A550BZ64"/>
<dbReference type="PROSITE" id="PS50865">
    <property type="entry name" value="ZF_MYND_2"/>
    <property type="match status" value="1"/>
</dbReference>
<dbReference type="Proteomes" id="UP000320762">
    <property type="component" value="Unassembled WGS sequence"/>
</dbReference>
<accession>A0A550BZ64</accession>
<evidence type="ECO:0000313" key="6">
    <source>
        <dbReference type="EMBL" id="TRM57837.1"/>
    </source>
</evidence>
<evidence type="ECO:0000256" key="1">
    <source>
        <dbReference type="ARBA" id="ARBA00022723"/>
    </source>
</evidence>
<feature type="domain" description="MYND-type" evidence="5">
    <location>
        <begin position="401"/>
        <end position="441"/>
    </location>
</feature>
<reference evidence="6 7" key="1">
    <citation type="journal article" date="2019" name="New Phytol.">
        <title>Comparative genomics reveals unique wood-decay strategies and fruiting body development in the Schizophyllaceae.</title>
        <authorList>
            <person name="Almasi E."/>
            <person name="Sahu N."/>
            <person name="Krizsan K."/>
            <person name="Balint B."/>
            <person name="Kovacs G.M."/>
            <person name="Kiss B."/>
            <person name="Cseklye J."/>
            <person name="Drula E."/>
            <person name="Henrissat B."/>
            <person name="Nagy I."/>
            <person name="Chovatia M."/>
            <person name="Adam C."/>
            <person name="LaButti K."/>
            <person name="Lipzen A."/>
            <person name="Riley R."/>
            <person name="Grigoriev I.V."/>
            <person name="Nagy L.G."/>
        </authorList>
    </citation>
    <scope>NUCLEOTIDE SEQUENCE [LARGE SCALE GENOMIC DNA]</scope>
    <source>
        <strain evidence="6 7">NL-1724</strain>
    </source>
</reference>
<keyword evidence="2 4" id="KW-0863">Zinc-finger</keyword>
<proteinExistence type="predicted"/>
<dbReference type="InterPro" id="IPR002893">
    <property type="entry name" value="Znf_MYND"/>
</dbReference>
<evidence type="ECO:0000256" key="2">
    <source>
        <dbReference type="ARBA" id="ARBA00022771"/>
    </source>
</evidence>
<comment type="caution">
    <text evidence="6">The sequence shown here is derived from an EMBL/GenBank/DDBJ whole genome shotgun (WGS) entry which is preliminary data.</text>
</comment>
<gene>
    <name evidence="6" type="ORF">BD626DRAFT_513669</name>
</gene>
<keyword evidence="3" id="KW-0862">Zinc</keyword>
<dbReference type="OrthoDB" id="2884733at2759"/>
<protein>
    <recommendedName>
        <fullName evidence="5">MYND-type domain-containing protein</fullName>
    </recommendedName>
</protein>
<dbReference type="GO" id="GO:0008270">
    <property type="term" value="F:zinc ion binding"/>
    <property type="evidence" value="ECO:0007669"/>
    <property type="project" value="UniProtKB-KW"/>
</dbReference>
<keyword evidence="7" id="KW-1185">Reference proteome</keyword>
<name>A0A550BZ64_9AGAR</name>
<organism evidence="6 7">
    <name type="scientific">Schizophyllum amplum</name>
    <dbReference type="NCBI Taxonomy" id="97359"/>
    <lineage>
        <taxon>Eukaryota</taxon>
        <taxon>Fungi</taxon>
        <taxon>Dikarya</taxon>
        <taxon>Basidiomycota</taxon>
        <taxon>Agaricomycotina</taxon>
        <taxon>Agaricomycetes</taxon>
        <taxon>Agaricomycetidae</taxon>
        <taxon>Agaricales</taxon>
        <taxon>Schizophyllaceae</taxon>
        <taxon>Schizophyllum</taxon>
    </lineage>
</organism>
<evidence type="ECO:0000259" key="5">
    <source>
        <dbReference type="PROSITE" id="PS50865"/>
    </source>
</evidence>
<evidence type="ECO:0000256" key="4">
    <source>
        <dbReference type="PROSITE-ProRule" id="PRU00134"/>
    </source>
</evidence>
<dbReference type="EMBL" id="VDMD01000042">
    <property type="protein sequence ID" value="TRM57837.1"/>
    <property type="molecule type" value="Genomic_DNA"/>
</dbReference>
<sequence length="460" mass="53259">MPSDTHDDLSSIMGLLWKLSRVDISDPSSMPERVLLSQSIELHWRTQRPFAVLEDEPPLNDGHQPMASDEDPLDRVFLALDNYRSLCIFIERESHVNLLVEARDYAEAMTSNVYRWLQVDPTDNFVQVVFAMLLLPRDDYSLIRLFSMPRFVEYIVDIWANFFRYNGTLPRVYLILNDGIMAADKDLVRGVGRRLLAEEMHRVFGKHPRRLCRVVVRHLDVLRAARPEEYRVERASLTIANEAIDHDKTLRPRTCPRRIVTKIVSLIDRRSREFDIPAYAVAVFACMYLDHLWRVTQDSRTLIWSISDGVVRPILRMLSALPASHDLASRLQLIMRTLVRGLVHYRVLLVFHRMHAGDPALRDAASVTIDAAALAEVYAARFPLLCTSREAWKIDVLHCHNEECNKRRYNIALSSCVCRRAYYCSTRCQRVHWITAHHRECHVRAGQSATHTFTPLLTPL</sequence>